<dbReference type="AlphaFoldDB" id="A0A6P4ENI7"/>
<reference evidence="10" key="3">
    <citation type="submission" date="2025-05" db="UniProtKB">
        <authorList>
            <consortium name="EnsemblMetazoa"/>
        </authorList>
    </citation>
    <scope>IDENTIFICATION</scope>
</reference>
<evidence type="ECO:0000256" key="3">
    <source>
        <dbReference type="ARBA" id="ARBA00022927"/>
    </source>
</evidence>
<dbReference type="PROSITE" id="PS51472">
    <property type="entry name" value="RRM_NUP35"/>
    <property type="match status" value="1"/>
</dbReference>
<keyword evidence="8" id="KW-0539">Nucleus</keyword>
<dbReference type="GO" id="GO:0051028">
    <property type="term" value="P:mRNA transport"/>
    <property type="evidence" value="ECO:0007669"/>
    <property type="project" value="UniProtKB-UniRule"/>
</dbReference>
<evidence type="ECO:0000256" key="6">
    <source>
        <dbReference type="ARBA" id="ARBA00029997"/>
    </source>
</evidence>
<accession>A0A6P4ENI7</accession>
<dbReference type="GO" id="GO:0003676">
    <property type="term" value="F:nucleic acid binding"/>
    <property type="evidence" value="ECO:0007669"/>
    <property type="project" value="InterPro"/>
</dbReference>
<dbReference type="InterPro" id="IPR012677">
    <property type="entry name" value="Nucleotide-bd_a/b_plait_sf"/>
</dbReference>
<evidence type="ECO:0000256" key="7">
    <source>
        <dbReference type="ARBA" id="ARBA00030250"/>
    </source>
</evidence>
<dbReference type="RefSeq" id="XP_016974851.1">
    <property type="nucleotide sequence ID" value="XM_017119362.1"/>
</dbReference>
<dbReference type="GeneID" id="108041435"/>
<dbReference type="GO" id="GO:0015031">
    <property type="term" value="P:protein transport"/>
    <property type="evidence" value="ECO:0007669"/>
    <property type="project" value="UniProtKB-KW"/>
</dbReference>
<keyword evidence="5 8" id="KW-0906">Nuclear pore complex</keyword>
<reference evidence="11" key="1">
    <citation type="journal article" date="2021" name="Elife">
        <title>Highly contiguous assemblies of 101 drosophilid genomes.</title>
        <authorList>
            <person name="Kim B.Y."/>
            <person name="Wang J.R."/>
            <person name="Miller D.E."/>
            <person name="Barmina O."/>
            <person name="Delaney E."/>
            <person name="Thompson A."/>
            <person name="Comeault A.A."/>
            <person name="Peede D."/>
            <person name="D'Agostino E.R."/>
            <person name="Pelaez J."/>
            <person name="Aguilar J.M."/>
            <person name="Haji D."/>
            <person name="Matsunaga T."/>
            <person name="Armstrong E.E."/>
            <person name="Zych M."/>
            <person name="Ogawa Y."/>
            <person name="Stamenkovic-Radak M."/>
            <person name="Jelic M."/>
            <person name="Veselinovic M.S."/>
            <person name="Tanaskovic M."/>
            <person name="Eric P."/>
            <person name="Gao J.J."/>
            <person name="Katoh T.K."/>
            <person name="Toda M.J."/>
            <person name="Watabe H."/>
            <person name="Watada M."/>
            <person name="Davis J.S."/>
            <person name="Moyle L.C."/>
            <person name="Manoli G."/>
            <person name="Bertolini E."/>
            <person name="Kostal V."/>
            <person name="Hawley R.S."/>
            <person name="Takahashi A."/>
            <person name="Jones C.D."/>
            <person name="Price D.K."/>
            <person name="Whiteman N."/>
            <person name="Kopp A."/>
            <person name="Matute D.R."/>
            <person name="Petrov D.A."/>
        </authorList>
    </citation>
    <scope>NUCLEOTIDE SEQUENCE [LARGE SCALE GENOMIC DNA]</scope>
</reference>
<reference evidence="12" key="2">
    <citation type="submission" date="2025-04" db="UniProtKB">
        <authorList>
            <consortium name="RefSeq"/>
        </authorList>
    </citation>
    <scope>IDENTIFICATION</scope>
</reference>
<dbReference type="SUPFAM" id="SSF54928">
    <property type="entry name" value="RNA-binding domain, RBD"/>
    <property type="match status" value="1"/>
</dbReference>
<organism evidence="12">
    <name type="scientific">Drosophila rhopaloa</name>
    <name type="common">Fruit fly</name>
    <dbReference type="NCBI Taxonomy" id="1041015"/>
    <lineage>
        <taxon>Eukaryota</taxon>
        <taxon>Metazoa</taxon>
        <taxon>Ecdysozoa</taxon>
        <taxon>Arthropoda</taxon>
        <taxon>Hexapoda</taxon>
        <taxon>Insecta</taxon>
        <taxon>Pterygota</taxon>
        <taxon>Neoptera</taxon>
        <taxon>Endopterygota</taxon>
        <taxon>Diptera</taxon>
        <taxon>Brachycera</taxon>
        <taxon>Muscomorpha</taxon>
        <taxon>Ephydroidea</taxon>
        <taxon>Drosophilidae</taxon>
        <taxon>Drosophila</taxon>
        <taxon>Sophophora</taxon>
    </lineage>
</organism>
<dbReference type="EnsemblMetazoa" id="XM_017119362.1">
    <property type="protein sequence ID" value="XP_016974851.1"/>
    <property type="gene ID" value="LOC108041435"/>
</dbReference>
<dbReference type="InterPro" id="IPR035979">
    <property type="entry name" value="RBD_domain_sf"/>
</dbReference>
<evidence type="ECO:0000256" key="2">
    <source>
        <dbReference type="ARBA" id="ARBA00016439"/>
    </source>
</evidence>
<dbReference type="Pfam" id="PF14605">
    <property type="entry name" value="Nup35_RRM_2"/>
    <property type="match status" value="1"/>
</dbReference>
<dbReference type="Gene3D" id="3.30.70.330">
    <property type="match status" value="1"/>
</dbReference>
<dbReference type="OrthoDB" id="7843855at2759"/>
<gene>
    <name evidence="12" type="primary">LOC108041435</name>
    <name evidence="10" type="synonym">108041435</name>
</gene>
<evidence type="ECO:0000256" key="4">
    <source>
        <dbReference type="ARBA" id="ARBA00023010"/>
    </source>
</evidence>
<proteinExistence type="predicted"/>
<name>A0A6P4ENI7_DRORH</name>
<evidence type="ECO:0000256" key="1">
    <source>
        <dbReference type="ARBA" id="ARBA00004567"/>
    </source>
</evidence>
<evidence type="ECO:0000256" key="5">
    <source>
        <dbReference type="ARBA" id="ARBA00023132"/>
    </source>
</evidence>
<evidence type="ECO:0000256" key="8">
    <source>
        <dbReference type="PROSITE-ProRule" id="PRU00804"/>
    </source>
</evidence>
<keyword evidence="4" id="KW-0811">Translocation</keyword>
<feature type="domain" description="RRM Nup35-type" evidence="9">
    <location>
        <begin position="59"/>
        <end position="140"/>
    </location>
</feature>
<keyword evidence="8" id="KW-0509">mRNA transport</keyword>
<evidence type="ECO:0000313" key="12">
    <source>
        <dbReference type="RefSeq" id="XP_016974851.1"/>
    </source>
</evidence>
<dbReference type="GO" id="GO:0005643">
    <property type="term" value="C:nuclear pore"/>
    <property type="evidence" value="ECO:0007669"/>
    <property type="project" value="UniProtKB-SubCell"/>
</dbReference>
<keyword evidence="8" id="KW-0813">Transport</keyword>
<keyword evidence="3" id="KW-0653">Protein transport</keyword>
<comment type="subcellular location">
    <subcellularLocation>
        <location evidence="1">Nucleus</location>
        <location evidence="1">Nuclear pore complex</location>
    </subcellularLocation>
</comment>
<sequence length="218" mass="25129">MNDNTNGYRKEFEVRWFSEHSEDGCLPTAAGEQSKDHPTVQTLRKDQLAISEKEEIQEPRNTFWISVSDYELDRAYIVYRFFHDIGGIVANRFSKTNRMYLKYFSMVDCQIALSYDGQKIGYGGDIRVKVKVENPVTENILIETLEHCSGDDGMGSGCATTSTMTVAIEVEEVKDAKEVTPHQLEMGQSEEEELQVTHKKVSLVQWFKEKLSYVFYFY</sequence>
<evidence type="ECO:0000313" key="10">
    <source>
        <dbReference type="EnsemblMetazoa" id="XP_016974851.1"/>
    </source>
</evidence>
<evidence type="ECO:0000313" key="11">
    <source>
        <dbReference type="Proteomes" id="UP001652680"/>
    </source>
</evidence>
<dbReference type="Proteomes" id="UP001652680">
    <property type="component" value="Unassembled WGS sequence"/>
</dbReference>
<dbReference type="InterPro" id="IPR007846">
    <property type="entry name" value="RRM_NUP35_dom"/>
</dbReference>
<evidence type="ECO:0000259" key="9">
    <source>
        <dbReference type="PROSITE" id="PS51472"/>
    </source>
</evidence>
<keyword evidence="11" id="KW-1185">Reference proteome</keyword>
<protein>
    <recommendedName>
        <fullName evidence="2">Nucleoporin NUP35</fullName>
    </recommendedName>
    <alternativeName>
        <fullName evidence="7">35 kDa nucleoporin</fullName>
    </alternativeName>
    <alternativeName>
        <fullName evidence="6">Nucleoporin NUP53</fullName>
    </alternativeName>
</protein>